<protein>
    <recommendedName>
        <fullName evidence="1">FHA domain-containing protein</fullName>
    </recommendedName>
</protein>
<accession>A0AAN6X949</accession>
<dbReference type="Gene3D" id="2.60.200.20">
    <property type="match status" value="1"/>
</dbReference>
<dbReference type="Pfam" id="PF00498">
    <property type="entry name" value="FHA"/>
    <property type="match status" value="1"/>
</dbReference>
<comment type="caution">
    <text evidence="2">The sequence shown here is derived from an EMBL/GenBank/DDBJ whole genome shotgun (WGS) entry which is preliminary data.</text>
</comment>
<gene>
    <name evidence="2" type="ORF">QBC40DRAFT_183610</name>
</gene>
<dbReference type="SUPFAM" id="SSF49879">
    <property type="entry name" value="SMAD/FHA domain"/>
    <property type="match status" value="1"/>
</dbReference>
<dbReference type="InterPro" id="IPR008984">
    <property type="entry name" value="SMAD_FHA_dom_sf"/>
</dbReference>
<reference evidence="2" key="2">
    <citation type="submission" date="2023-05" db="EMBL/GenBank/DDBJ databases">
        <authorList>
            <consortium name="Lawrence Berkeley National Laboratory"/>
            <person name="Steindorff A."/>
            <person name="Hensen N."/>
            <person name="Bonometti L."/>
            <person name="Westerberg I."/>
            <person name="Brannstrom I.O."/>
            <person name="Guillou S."/>
            <person name="Cros-Aarteil S."/>
            <person name="Calhoun S."/>
            <person name="Haridas S."/>
            <person name="Kuo A."/>
            <person name="Mondo S."/>
            <person name="Pangilinan J."/>
            <person name="Riley R."/>
            <person name="Labutti K."/>
            <person name="Andreopoulos B."/>
            <person name="Lipzen A."/>
            <person name="Chen C."/>
            <person name="Yanf M."/>
            <person name="Daum C."/>
            <person name="Ng V."/>
            <person name="Clum A."/>
            <person name="Ohm R."/>
            <person name="Martin F."/>
            <person name="Silar P."/>
            <person name="Natvig D."/>
            <person name="Lalanne C."/>
            <person name="Gautier V."/>
            <person name="Ament-Velasquez S.L."/>
            <person name="Kruys A."/>
            <person name="Hutchinson M.I."/>
            <person name="Powell A.J."/>
            <person name="Barry K."/>
            <person name="Miller A.N."/>
            <person name="Grigoriev I.V."/>
            <person name="Debuchy R."/>
            <person name="Gladieux P."/>
            <person name="Thoren M.H."/>
            <person name="Johannesson H."/>
        </authorList>
    </citation>
    <scope>NUCLEOTIDE SEQUENCE</scope>
    <source>
        <strain evidence="2">CBS 315.58</strain>
    </source>
</reference>
<sequence length="225" mass="24712">MIALDIIPKGDRGTEVGCDPLADISLPNVPGVSYRHFSLTFNDDYCLVVRDLQSARGTTVNYGGKEIGPFIGTECIVGGSDFLRGKDQPIIIKATRRVQFRLVVEPFDPSSKEFRDGVDRYRAGSGQLEEIFEGVGIRAPTQPHTEVQTPADNENTQLVRRIGQGRSSVVQHVFDVKTGRQHALREALDPYNPASWSERAAKMGPVSHVSAQPAILYPAVLFCAF</sequence>
<evidence type="ECO:0000313" key="3">
    <source>
        <dbReference type="Proteomes" id="UP001303160"/>
    </source>
</evidence>
<keyword evidence="3" id="KW-1185">Reference proteome</keyword>
<feature type="domain" description="FHA" evidence="1">
    <location>
        <begin position="15"/>
        <end position="61"/>
    </location>
</feature>
<dbReference type="Proteomes" id="UP001303160">
    <property type="component" value="Unassembled WGS sequence"/>
</dbReference>
<evidence type="ECO:0000259" key="1">
    <source>
        <dbReference type="Pfam" id="PF00498"/>
    </source>
</evidence>
<dbReference type="CDD" id="cd00060">
    <property type="entry name" value="FHA"/>
    <property type="match status" value="1"/>
</dbReference>
<dbReference type="AlphaFoldDB" id="A0AAN6X949"/>
<dbReference type="InterPro" id="IPR000253">
    <property type="entry name" value="FHA_dom"/>
</dbReference>
<reference evidence="2" key="1">
    <citation type="journal article" date="2023" name="Mol. Phylogenet. Evol.">
        <title>Genome-scale phylogeny and comparative genomics of the fungal order Sordariales.</title>
        <authorList>
            <person name="Hensen N."/>
            <person name="Bonometti L."/>
            <person name="Westerberg I."/>
            <person name="Brannstrom I.O."/>
            <person name="Guillou S."/>
            <person name="Cros-Aarteil S."/>
            <person name="Calhoun S."/>
            <person name="Haridas S."/>
            <person name="Kuo A."/>
            <person name="Mondo S."/>
            <person name="Pangilinan J."/>
            <person name="Riley R."/>
            <person name="LaButti K."/>
            <person name="Andreopoulos B."/>
            <person name="Lipzen A."/>
            <person name="Chen C."/>
            <person name="Yan M."/>
            <person name="Daum C."/>
            <person name="Ng V."/>
            <person name="Clum A."/>
            <person name="Steindorff A."/>
            <person name="Ohm R.A."/>
            <person name="Martin F."/>
            <person name="Silar P."/>
            <person name="Natvig D.O."/>
            <person name="Lalanne C."/>
            <person name="Gautier V."/>
            <person name="Ament-Velasquez S.L."/>
            <person name="Kruys A."/>
            <person name="Hutchinson M.I."/>
            <person name="Powell A.J."/>
            <person name="Barry K."/>
            <person name="Miller A.N."/>
            <person name="Grigoriev I.V."/>
            <person name="Debuchy R."/>
            <person name="Gladieux P."/>
            <person name="Hiltunen Thoren M."/>
            <person name="Johannesson H."/>
        </authorList>
    </citation>
    <scope>NUCLEOTIDE SEQUENCE</scope>
    <source>
        <strain evidence="2">CBS 315.58</strain>
    </source>
</reference>
<evidence type="ECO:0000313" key="2">
    <source>
        <dbReference type="EMBL" id="KAK4196399.1"/>
    </source>
</evidence>
<name>A0AAN6X949_9PEZI</name>
<dbReference type="EMBL" id="MU863986">
    <property type="protein sequence ID" value="KAK4196399.1"/>
    <property type="molecule type" value="Genomic_DNA"/>
</dbReference>
<organism evidence="2 3">
    <name type="scientific">Triangularia verruculosa</name>
    <dbReference type="NCBI Taxonomy" id="2587418"/>
    <lineage>
        <taxon>Eukaryota</taxon>
        <taxon>Fungi</taxon>
        <taxon>Dikarya</taxon>
        <taxon>Ascomycota</taxon>
        <taxon>Pezizomycotina</taxon>
        <taxon>Sordariomycetes</taxon>
        <taxon>Sordariomycetidae</taxon>
        <taxon>Sordariales</taxon>
        <taxon>Podosporaceae</taxon>
        <taxon>Triangularia</taxon>
    </lineage>
</organism>
<proteinExistence type="predicted"/>